<sequence>MQAAMTTTRKEKQPIVLDEKAKKQGLVLDVVLAIDPKLWKFSGQYVGVLTGFYAIKVKCTSWLKDRKWLEQDWRKVDSIVDLFAAETATAGLPRDAVPERHQGLANEIISKFTSSRLRTEFVTLSNKVLISFDNIVGGICRGWLNDSPVDFCLETLARSVGKCHVLSSLTWAIGWPSLPKTALAATKFIIHPVNLHADHWGVIILRLRYTAKTSKLRVHGYMYEPLIDDDYHHEMEIVWTGIPKDKENEGKEGLRGYVERWHKASDPRGHLFFDPIEWICAPQQPDFASCGVMVVAQAHSYLTGSLQMQLSRISKNDVKVM</sequence>
<accession>G4ZMN4</accession>
<keyword evidence="6" id="KW-1185">Reference proteome</keyword>
<keyword evidence="2" id="KW-0645">Protease</keyword>
<dbReference type="RefSeq" id="XP_009529418.1">
    <property type="nucleotide sequence ID" value="XM_009531123.1"/>
</dbReference>
<evidence type="ECO:0000313" key="5">
    <source>
        <dbReference type="EMBL" id="EGZ15669.1"/>
    </source>
</evidence>
<evidence type="ECO:0000256" key="1">
    <source>
        <dbReference type="ARBA" id="ARBA00005234"/>
    </source>
</evidence>
<dbReference type="EMBL" id="JH159155">
    <property type="protein sequence ID" value="EGZ15669.1"/>
    <property type="molecule type" value="Genomic_DNA"/>
</dbReference>
<reference evidence="5 6" key="1">
    <citation type="journal article" date="2006" name="Science">
        <title>Phytophthora genome sequences uncover evolutionary origins and mechanisms of pathogenesis.</title>
        <authorList>
            <person name="Tyler B.M."/>
            <person name="Tripathy S."/>
            <person name="Zhang X."/>
            <person name="Dehal P."/>
            <person name="Jiang R.H."/>
            <person name="Aerts A."/>
            <person name="Arredondo F.D."/>
            <person name="Baxter L."/>
            <person name="Bensasson D."/>
            <person name="Beynon J.L."/>
            <person name="Chapman J."/>
            <person name="Damasceno C.M."/>
            <person name="Dorrance A.E."/>
            <person name="Dou D."/>
            <person name="Dickerman A.W."/>
            <person name="Dubchak I.L."/>
            <person name="Garbelotto M."/>
            <person name="Gijzen M."/>
            <person name="Gordon S.G."/>
            <person name="Govers F."/>
            <person name="Grunwald N.J."/>
            <person name="Huang W."/>
            <person name="Ivors K.L."/>
            <person name="Jones R.W."/>
            <person name="Kamoun S."/>
            <person name="Krampis K."/>
            <person name="Lamour K.H."/>
            <person name="Lee M.K."/>
            <person name="McDonald W.H."/>
            <person name="Medina M."/>
            <person name="Meijer H.J."/>
            <person name="Nordberg E.K."/>
            <person name="Maclean D.J."/>
            <person name="Ospina-Giraldo M.D."/>
            <person name="Morris P.F."/>
            <person name="Phuntumart V."/>
            <person name="Putnam N.H."/>
            <person name="Rash S."/>
            <person name="Rose J.K."/>
            <person name="Sakihama Y."/>
            <person name="Salamov A.A."/>
            <person name="Savidor A."/>
            <person name="Scheuring C.F."/>
            <person name="Smith B.M."/>
            <person name="Sobral B.W."/>
            <person name="Terry A."/>
            <person name="Torto-Alalibo T.A."/>
            <person name="Win J."/>
            <person name="Xu Z."/>
            <person name="Zhang H."/>
            <person name="Grigoriev I.V."/>
            <person name="Rokhsar D.S."/>
            <person name="Boore J.L."/>
        </authorList>
    </citation>
    <scope>NUCLEOTIDE SEQUENCE [LARGE SCALE GENOMIC DNA]</scope>
    <source>
        <strain evidence="5 6">P6497</strain>
    </source>
</reference>
<dbReference type="OMA" id="WHCASAS"/>
<dbReference type="AlphaFoldDB" id="G4ZMN4"/>
<comment type="similarity">
    <text evidence="1">Belongs to the peptidase C48 family.</text>
</comment>
<dbReference type="STRING" id="1094619.G4ZMN4"/>
<keyword evidence="3" id="KW-0378">Hydrolase</keyword>
<evidence type="ECO:0000259" key="4">
    <source>
        <dbReference type="PROSITE" id="PS50600"/>
    </source>
</evidence>
<protein>
    <recommendedName>
        <fullName evidence="4">Ubiquitin-like protease family profile domain-containing protein</fullName>
    </recommendedName>
</protein>
<dbReference type="SUPFAM" id="SSF54001">
    <property type="entry name" value="Cysteine proteinases"/>
    <property type="match status" value="1"/>
</dbReference>
<name>G4ZMN4_PHYSP</name>
<dbReference type="Gene3D" id="3.40.395.10">
    <property type="entry name" value="Adenoviral Proteinase, Chain A"/>
    <property type="match status" value="1"/>
</dbReference>
<dbReference type="KEGG" id="psoj:PHYSODRAFT_505047"/>
<feature type="domain" description="Ubiquitin-like protease family profile" evidence="4">
    <location>
        <begin position="122"/>
        <end position="301"/>
    </location>
</feature>
<evidence type="ECO:0000313" key="6">
    <source>
        <dbReference type="Proteomes" id="UP000002640"/>
    </source>
</evidence>
<evidence type="ECO:0000256" key="3">
    <source>
        <dbReference type="ARBA" id="ARBA00022801"/>
    </source>
</evidence>
<evidence type="ECO:0000256" key="2">
    <source>
        <dbReference type="ARBA" id="ARBA00022670"/>
    </source>
</evidence>
<dbReference type="PROSITE" id="PS50600">
    <property type="entry name" value="ULP_PROTEASE"/>
    <property type="match status" value="1"/>
</dbReference>
<dbReference type="GeneID" id="20658427"/>
<dbReference type="Proteomes" id="UP000002640">
    <property type="component" value="Unassembled WGS sequence"/>
</dbReference>
<dbReference type="InterPro" id="IPR038765">
    <property type="entry name" value="Papain-like_cys_pep_sf"/>
</dbReference>
<proteinExistence type="inferred from homology"/>
<dbReference type="InParanoid" id="G4ZMN4"/>
<dbReference type="InterPro" id="IPR003653">
    <property type="entry name" value="Peptidase_C48_C"/>
</dbReference>
<gene>
    <name evidence="5" type="ORF">PHYSODRAFT_505047</name>
</gene>
<dbReference type="GO" id="GO:0008234">
    <property type="term" value="F:cysteine-type peptidase activity"/>
    <property type="evidence" value="ECO:0007669"/>
    <property type="project" value="InterPro"/>
</dbReference>
<organism evidence="5 6">
    <name type="scientific">Phytophthora sojae (strain P6497)</name>
    <name type="common">Soybean stem and root rot agent</name>
    <name type="synonym">Phytophthora megasperma f. sp. glycines</name>
    <dbReference type="NCBI Taxonomy" id="1094619"/>
    <lineage>
        <taxon>Eukaryota</taxon>
        <taxon>Sar</taxon>
        <taxon>Stramenopiles</taxon>
        <taxon>Oomycota</taxon>
        <taxon>Peronosporomycetes</taxon>
        <taxon>Peronosporales</taxon>
        <taxon>Peronosporaceae</taxon>
        <taxon>Phytophthora</taxon>
    </lineage>
</organism>
<dbReference type="GO" id="GO:0006508">
    <property type="term" value="P:proteolysis"/>
    <property type="evidence" value="ECO:0007669"/>
    <property type="project" value="UniProtKB-KW"/>
</dbReference>